<keyword evidence="4" id="KW-0949">S-adenosyl-L-methionine</keyword>
<name>A0A5C8D565_9SPIR</name>
<feature type="domain" description="DNA methylase N-4/N-6" evidence="9">
    <location>
        <begin position="27"/>
        <end position="104"/>
    </location>
</feature>
<evidence type="ECO:0000256" key="6">
    <source>
        <dbReference type="ARBA" id="ARBA00023125"/>
    </source>
</evidence>
<evidence type="ECO:0000256" key="1">
    <source>
        <dbReference type="ARBA" id="ARBA00010203"/>
    </source>
</evidence>
<dbReference type="Gene3D" id="3.40.50.150">
    <property type="entry name" value="Vaccinia Virus protein VP39"/>
    <property type="match status" value="2"/>
</dbReference>
<dbReference type="GO" id="GO:0008170">
    <property type="term" value="F:N-methyltransferase activity"/>
    <property type="evidence" value="ECO:0007669"/>
    <property type="project" value="InterPro"/>
</dbReference>
<dbReference type="AlphaFoldDB" id="A0A5C8D565"/>
<comment type="similarity">
    <text evidence="1">Belongs to the N(4)/N(6)-methyltransferase family. N(4) subfamily.</text>
</comment>
<protein>
    <recommendedName>
        <fullName evidence="8">Methyltransferase</fullName>
        <ecNumber evidence="8">2.1.1.-</ecNumber>
    </recommendedName>
</protein>
<dbReference type="GO" id="GO:0015667">
    <property type="term" value="F:site-specific DNA-methyltransferase (cytosine-N4-specific) activity"/>
    <property type="evidence" value="ECO:0007669"/>
    <property type="project" value="UniProtKB-EC"/>
</dbReference>
<evidence type="ECO:0000256" key="5">
    <source>
        <dbReference type="ARBA" id="ARBA00022747"/>
    </source>
</evidence>
<evidence type="ECO:0000259" key="9">
    <source>
        <dbReference type="Pfam" id="PF01555"/>
    </source>
</evidence>
<evidence type="ECO:0000256" key="3">
    <source>
        <dbReference type="ARBA" id="ARBA00022679"/>
    </source>
</evidence>
<dbReference type="RefSeq" id="WP_147738547.1">
    <property type="nucleotide sequence ID" value="NZ_SAXU01000001.1"/>
</dbReference>
<dbReference type="PROSITE" id="PS00093">
    <property type="entry name" value="N4_MTASE"/>
    <property type="match status" value="1"/>
</dbReference>
<dbReference type="InterPro" id="IPR002941">
    <property type="entry name" value="DNA_methylase_N4/N6"/>
</dbReference>
<proteinExistence type="inferred from homology"/>
<dbReference type="EMBL" id="SAXU01000001">
    <property type="protein sequence ID" value="TXJ20346.1"/>
    <property type="molecule type" value="Genomic_DNA"/>
</dbReference>
<dbReference type="GO" id="GO:0003677">
    <property type="term" value="F:DNA binding"/>
    <property type="evidence" value="ECO:0007669"/>
    <property type="project" value="UniProtKB-KW"/>
</dbReference>
<dbReference type="InterPro" id="IPR001091">
    <property type="entry name" value="RM_Methyltransferase"/>
</dbReference>
<evidence type="ECO:0000256" key="7">
    <source>
        <dbReference type="ARBA" id="ARBA00049120"/>
    </source>
</evidence>
<organism evidence="10 11">
    <name type="scientific">Brachyspira aalborgi</name>
    <dbReference type="NCBI Taxonomy" id="29522"/>
    <lineage>
        <taxon>Bacteria</taxon>
        <taxon>Pseudomonadati</taxon>
        <taxon>Spirochaetota</taxon>
        <taxon>Spirochaetia</taxon>
        <taxon>Brachyspirales</taxon>
        <taxon>Brachyspiraceae</taxon>
        <taxon>Brachyspira</taxon>
    </lineage>
</organism>
<feature type="domain" description="DNA methylase N-4/N-6" evidence="9">
    <location>
        <begin position="268"/>
        <end position="443"/>
    </location>
</feature>
<dbReference type="GO" id="GO:0032259">
    <property type="term" value="P:methylation"/>
    <property type="evidence" value="ECO:0007669"/>
    <property type="project" value="UniProtKB-KW"/>
</dbReference>
<dbReference type="EC" id="2.1.1.-" evidence="8"/>
<dbReference type="InterPro" id="IPR029063">
    <property type="entry name" value="SAM-dependent_MTases_sf"/>
</dbReference>
<dbReference type="InterPro" id="IPR017985">
    <property type="entry name" value="MeTrfase_CN4_CS"/>
</dbReference>
<keyword evidence="5" id="KW-0680">Restriction system</keyword>
<reference evidence="10 11" key="1">
    <citation type="journal article" date="1992" name="Lakartidningen">
        <title>[Penicillin V and not amoxicillin is the first choice preparation in acute otitis].</title>
        <authorList>
            <person name="Kamme C."/>
            <person name="Lundgren K."/>
            <person name="Prellner K."/>
        </authorList>
    </citation>
    <scope>NUCLEOTIDE SEQUENCE [LARGE SCALE GENOMIC DNA]</scope>
    <source>
        <strain evidence="10 11">513A</strain>
    </source>
</reference>
<keyword evidence="6" id="KW-0238">DNA-binding</keyword>
<keyword evidence="3" id="KW-0808">Transferase</keyword>
<gene>
    <name evidence="10" type="ORF">EPJ79_04135</name>
</gene>
<dbReference type="Proteomes" id="UP000324638">
    <property type="component" value="Unassembled WGS sequence"/>
</dbReference>
<dbReference type="GO" id="GO:0009307">
    <property type="term" value="P:DNA restriction-modification system"/>
    <property type="evidence" value="ECO:0007669"/>
    <property type="project" value="UniProtKB-KW"/>
</dbReference>
<evidence type="ECO:0000313" key="10">
    <source>
        <dbReference type="EMBL" id="TXJ20346.1"/>
    </source>
</evidence>
<evidence type="ECO:0000313" key="11">
    <source>
        <dbReference type="Proteomes" id="UP000324638"/>
    </source>
</evidence>
<dbReference type="Pfam" id="PF01555">
    <property type="entry name" value="N6_N4_Mtase"/>
    <property type="match status" value="2"/>
</dbReference>
<evidence type="ECO:0000256" key="8">
    <source>
        <dbReference type="RuleBase" id="RU362026"/>
    </source>
</evidence>
<sequence>MTTVINQKLLEKSEIFKIKDFSSIDIDYSWSFSDKTIKDTAYITHNYYTYPAKFIPQLVSRLINTYTNKYDIVVDPFMGSGTTIVESLINNRYAFGVDINEIAYLISKVKTTPIDIKLLEKEYNILLSKFMDNKNLNDLIEKSKNIIPNNERIDYWFKPKQKQDLSIILYCISEIYNIDIRDFYLVAFAQILKTVSIWLQKSIKPTRDFNKKDKDVYSLFLTQAKKMIKRHNLYNLTIDKKIFENINKYRNIICGDSRTLPFENEQSDFIVTSPPYVTSYEYADLHQLPSLWFGYLNNLNDFRKKFIGSGCKRETEDINDNDLKSKIAINILKNFKYKSKKYAEIKNYYLDMLESFIEMKRILKPKGKAAIVIGNTQFKNIDILNAEVFCEQMNNIGFKTYSIIHREIPSKMLPSTRDSITGRFANVSLGDKLVYPTEYILIMERL</sequence>
<keyword evidence="2" id="KW-0489">Methyltransferase</keyword>
<accession>A0A5C8D565</accession>
<evidence type="ECO:0000256" key="4">
    <source>
        <dbReference type="ARBA" id="ARBA00022691"/>
    </source>
</evidence>
<dbReference type="SUPFAM" id="SSF53335">
    <property type="entry name" value="S-adenosyl-L-methionine-dependent methyltransferases"/>
    <property type="match status" value="2"/>
</dbReference>
<comment type="caution">
    <text evidence="10">The sequence shown here is derived from an EMBL/GenBank/DDBJ whole genome shotgun (WGS) entry which is preliminary data.</text>
</comment>
<comment type="catalytic activity">
    <reaction evidence="7">
        <text>a 2'-deoxycytidine in DNA + S-adenosyl-L-methionine = an N(4)-methyl-2'-deoxycytidine in DNA + S-adenosyl-L-homocysteine + H(+)</text>
        <dbReference type="Rhea" id="RHEA:16857"/>
        <dbReference type="Rhea" id="RHEA-COMP:11369"/>
        <dbReference type="Rhea" id="RHEA-COMP:13674"/>
        <dbReference type="ChEBI" id="CHEBI:15378"/>
        <dbReference type="ChEBI" id="CHEBI:57856"/>
        <dbReference type="ChEBI" id="CHEBI:59789"/>
        <dbReference type="ChEBI" id="CHEBI:85452"/>
        <dbReference type="ChEBI" id="CHEBI:137933"/>
        <dbReference type="EC" id="2.1.1.113"/>
    </reaction>
</comment>
<evidence type="ECO:0000256" key="2">
    <source>
        <dbReference type="ARBA" id="ARBA00022603"/>
    </source>
</evidence>
<dbReference type="PRINTS" id="PR00508">
    <property type="entry name" value="S21N4MTFRASE"/>
</dbReference>